<evidence type="ECO:0000256" key="1">
    <source>
        <dbReference type="SAM" id="Phobius"/>
    </source>
</evidence>
<keyword evidence="3" id="KW-1185">Reference proteome</keyword>
<comment type="caution">
    <text evidence="2">The sequence shown here is derived from an EMBL/GenBank/DDBJ whole genome shotgun (WGS) entry which is preliminary data.</text>
</comment>
<gene>
    <name evidence="2" type="ORF">DSM00_2111</name>
</gene>
<keyword evidence="1" id="KW-0812">Transmembrane</keyword>
<name>A0A4Q0P5Y1_9FLAO</name>
<evidence type="ECO:0000313" key="2">
    <source>
        <dbReference type="EMBL" id="RXG22047.1"/>
    </source>
</evidence>
<protein>
    <submittedName>
        <fullName evidence="2">Uncharacterized protein</fullName>
    </submittedName>
</protein>
<sequence length="117" mass="13141">MPTSYVKFGESKIRNNCPKCFAQDGLVFSFSNKIVETKMVSKATKEIKGELNCSHCETVIYPALWTDEIDRVYLYNLKRMGSPQTYTRFKPLAVGLFVGITLAIAGAAFAIYSLQQQ</sequence>
<dbReference type="RefSeq" id="WP_128757949.1">
    <property type="nucleotide sequence ID" value="NZ_JASMRS010000001.1"/>
</dbReference>
<reference evidence="2 3" key="1">
    <citation type="submission" date="2018-07" db="EMBL/GenBank/DDBJ databases">
        <title>Leeuwenhoekiella genomics.</title>
        <authorList>
            <person name="Tahon G."/>
            <person name="Willems A."/>
        </authorList>
    </citation>
    <scope>NUCLEOTIDE SEQUENCE [LARGE SCALE GENOMIC DNA]</scope>
    <source>
        <strain evidence="2 3">LMG 22550</strain>
    </source>
</reference>
<organism evidence="2 3">
    <name type="scientific">Leeuwenhoekiella aequorea</name>
    <dbReference type="NCBI Taxonomy" id="283736"/>
    <lineage>
        <taxon>Bacteria</taxon>
        <taxon>Pseudomonadati</taxon>
        <taxon>Bacteroidota</taxon>
        <taxon>Flavobacteriia</taxon>
        <taxon>Flavobacteriales</taxon>
        <taxon>Flavobacteriaceae</taxon>
        <taxon>Leeuwenhoekiella</taxon>
    </lineage>
</organism>
<keyword evidence="1" id="KW-1133">Transmembrane helix</keyword>
<accession>A0A4Q0P5Y1</accession>
<evidence type="ECO:0000313" key="3">
    <source>
        <dbReference type="Proteomes" id="UP000289238"/>
    </source>
</evidence>
<dbReference type="EMBL" id="QOVM01000004">
    <property type="protein sequence ID" value="RXG22047.1"/>
    <property type="molecule type" value="Genomic_DNA"/>
</dbReference>
<dbReference type="OrthoDB" id="1139350at2"/>
<dbReference type="AlphaFoldDB" id="A0A4Q0P5Y1"/>
<dbReference type="Proteomes" id="UP000289238">
    <property type="component" value="Unassembled WGS sequence"/>
</dbReference>
<keyword evidence="1" id="KW-0472">Membrane</keyword>
<proteinExistence type="predicted"/>
<feature type="transmembrane region" description="Helical" evidence="1">
    <location>
        <begin position="92"/>
        <end position="114"/>
    </location>
</feature>